<feature type="region of interest" description="Disordered" evidence="1">
    <location>
        <begin position="1"/>
        <end position="72"/>
    </location>
</feature>
<protein>
    <submittedName>
        <fullName evidence="2">Uncharacterized protein</fullName>
    </submittedName>
</protein>
<proteinExistence type="predicted"/>
<gene>
    <name evidence="2" type="ORF">Smic_00630</name>
</gene>
<dbReference type="EMBL" id="BLWD01000001">
    <property type="protein sequence ID" value="GFN01507.1"/>
    <property type="molecule type" value="Genomic_DNA"/>
</dbReference>
<reference evidence="2 3" key="1">
    <citation type="submission" date="2020-05" db="EMBL/GenBank/DDBJ databases">
        <title>Whole genome shotgun sequence of Streptomyces microflavus NBRC 13062.</title>
        <authorList>
            <person name="Komaki H."/>
            <person name="Tamura T."/>
        </authorList>
    </citation>
    <scope>NUCLEOTIDE SEQUENCE [LARGE SCALE GENOMIC DNA]</scope>
    <source>
        <strain evidence="2 3">NBRC 13062</strain>
    </source>
</reference>
<evidence type="ECO:0000313" key="3">
    <source>
        <dbReference type="Proteomes" id="UP000498740"/>
    </source>
</evidence>
<organism evidence="2 3">
    <name type="scientific">Streptomyces microflavus</name>
    <name type="common">Streptomyces lipmanii</name>
    <dbReference type="NCBI Taxonomy" id="1919"/>
    <lineage>
        <taxon>Bacteria</taxon>
        <taxon>Bacillati</taxon>
        <taxon>Actinomycetota</taxon>
        <taxon>Actinomycetes</taxon>
        <taxon>Kitasatosporales</taxon>
        <taxon>Streptomycetaceae</taxon>
        <taxon>Streptomyces</taxon>
    </lineage>
</organism>
<dbReference type="Proteomes" id="UP000498740">
    <property type="component" value="Unassembled WGS sequence"/>
</dbReference>
<evidence type="ECO:0000313" key="2">
    <source>
        <dbReference type="EMBL" id="GFN01507.1"/>
    </source>
</evidence>
<accession>A0A7J0CIE9</accession>
<dbReference type="AlphaFoldDB" id="A0A7J0CIE9"/>
<sequence>MAGAQTRGYGFGDTAASRAFGLGNGPLPSHTAARQPRIRTGFPLVAGQDATRGGKGAPGTAGGAREARKQRDADHLDGLFESVFQSA</sequence>
<name>A0A7J0CIE9_STRMI</name>
<feature type="compositionally biased region" description="Gly residues" evidence="1">
    <location>
        <begin position="53"/>
        <end position="62"/>
    </location>
</feature>
<evidence type="ECO:0000256" key="1">
    <source>
        <dbReference type="SAM" id="MobiDB-lite"/>
    </source>
</evidence>
<comment type="caution">
    <text evidence="2">The sequence shown here is derived from an EMBL/GenBank/DDBJ whole genome shotgun (WGS) entry which is preliminary data.</text>
</comment>